<organism evidence="2 3">
    <name type="scientific">Clostridium sartagoforme</name>
    <dbReference type="NCBI Taxonomy" id="84031"/>
    <lineage>
        <taxon>Bacteria</taxon>
        <taxon>Bacillati</taxon>
        <taxon>Bacillota</taxon>
        <taxon>Clostridia</taxon>
        <taxon>Eubacteriales</taxon>
        <taxon>Clostridiaceae</taxon>
        <taxon>Clostridium</taxon>
    </lineage>
</organism>
<proteinExistence type="predicted"/>
<dbReference type="Proteomes" id="UP000306888">
    <property type="component" value="Unassembled WGS sequence"/>
</dbReference>
<dbReference type="Pfam" id="PF13566">
    <property type="entry name" value="DUF4130"/>
    <property type="match status" value="1"/>
</dbReference>
<keyword evidence="3" id="KW-1185">Reference proteome</keyword>
<dbReference type="InterPro" id="IPR025404">
    <property type="entry name" value="DUF4130"/>
</dbReference>
<name>A0A4V3RLH7_9CLOT</name>
<accession>A0A4V3RLH7</accession>
<evidence type="ECO:0000313" key="3">
    <source>
        <dbReference type="Proteomes" id="UP000306888"/>
    </source>
</evidence>
<dbReference type="InterPro" id="IPR023875">
    <property type="entry name" value="DNA_repair_put"/>
</dbReference>
<gene>
    <name evidence="2" type="ORF">E5347_02475</name>
</gene>
<sequence length="245" mass="29259">MIKLIFDDTFEGFLTAIYDAFYSKEEVAYIGLEDDLDVDMLTKKIHVKTDPIKYTKVKDAIVCKIDPLALNKIYHLFLSNYINKGLICYKYLKLGFKYGSNIHKHLYLNEVKEVDLINRKVLGEVHIFTGFVRFSIINDKFLYSSIEPDHNILELLSPHFADRFNNEYWIIHDIKRNIASIYNKVSWEIAEMNDEIYSYLKNHNDEFEDLWRSYFKSATIKERLNPKLQRKSIPKRYWNNLTEMQ</sequence>
<dbReference type="EMBL" id="SRYR01000001">
    <property type="protein sequence ID" value="TGY43700.1"/>
    <property type="molecule type" value="Genomic_DNA"/>
</dbReference>
<feature type="domain" description="DUF4130" evidence="1">
    <location>
        <begin position="86"/>
        <end position="243"/>
    </location>
</feature>
<evidence type="ECO:0000313" key="2">
    <source>
        <dbReference type="EMBL" id="TGY43700.1"/>
    </source>
</evidence>
<dbReference type="AlphaFoldDB" id="A0A4V3RLH7"/>
<comment type="caution">
    <text evidence="2">The sequence shown here is derived from an EMBL/GenBank/DDBJ whole genome shotgun (WGS) entry which is preliminary data.</text>
</comment>
<reference evidence="2 3" key="1">
    <citation type="submission" date="2019-04" db="EMBL/GenBank/DDBJ databases">
        <title>Microbes associate with the intestines of laboratory mice.</title>
        <authorList>
            <person name="Navarre W."/>
            <person name="Wong E."/>
            <person name="Huang K."/>
            <person name="Tropini C."/>
            <person name="Ng K."/>
            <person name="Yu B."/>
        </authorList>
    </citation>
    <scope>NUCLEOTIDE SEQUENCE [LARGE SCALE GENOMIC DNA]</scope>
    <source>
        <strain evidence="2 3">NM50_B9-20</strain>
    </source>
</reference>
<dbReference type="NCBIfam" id="TIGR03915">
    <property type="entry name" value="SAM_7_link_chp"/>
    <property type="match status" value="1"/>
</dbReference>
<evidence type="ECO:0000259" key="1">
    <source>
        <dbReference type="Pfam" id="PF13566"/>
    </source>
</evidence>
<dbReference type="RefSeq" id="WP_136004284.1">
    <property type="nucleotide sequence ID" value="NZ_SRYR01000001.1"/>
</dbReference>
<dbReference type="OrthoDB" id="5290748at2"/>
<protein>
    <submittedName>
        <fullName evidence="2">DNA metabolism protein</fullName>
    </submittedName>
</protein>